<evidence type="ECO:0000256" key="3">
    <source>
        <dbReference type="ARBA" id="ARBA00022989"/>
    </source>
</evidence>
<dbReference type="OrthoDB" id="1454576at2"/>
<name>A0A0C3M8C8_9PORP</name>
<dbReference type="PANTHER" id="PTHR37422:SF13">
    <property type="entry name" value="LIPOPOLYSACCHARIDE BIOSYNTHESIS PROTEIN PA4999-RELATED"/>
    <property type="match status" value="1"/>
</dbReference>
<evidence type="ECO:0000256" key="6">
    <source>
        <dbReference type="SAM" id="Phobius"/>
    </source>
</evidence>
<dbReference type="InterPro" id="IPR019734">
    <property type="entry name" value="TPR_rpt"/>
</dbReference>
<feature type="transmembrane region" description="Helical" evidence="6">
    <location>
        <begin position="166"/>
        <end position="186"/>
    </location>
</feature>
<feature type="transmembrane region" description="Helical" evidence="6">
    <location>
        <begin position="234"/>
        <end position="252"/>
    </location>
</feature>
<feature type="transmembrane region" description="Helical" evidence="6">
    <location>
        <begin position="268"/>
        <end position="288"/>
    </location>
</feature>
<feature type="domain" description="O-antigen ligase-related" evidence="7">
    <location>
        <begin position="221"/>
        <end position="373"/>
    </location>
</feature>
<feature type="transmembrane region" description="Helical" evidence="6">
    <location>
        <begin position="360"/>
        <end position="382"/>
    </location>
</feature>
<keyword evidence="9" id="KW-1185">Reference proteome</keyword>
<feature type="transmembrane region" description="Helical" evidence="6">
    <location>
        <begin position="126"/>
        <end position="146"/>
    </location>
</feature>
<dbReference type="Proteomes" id="UP000031980">
    <property type="component" value="Unassembled WGS sequence"/>
</dbReference>
<keyword evidence="3 6" id="KW-1133">Transmembrane helix</keyword>
<feature type="transmembrane region" description="Helical" evidence="6">
    <location>
        <begin position="207"/>
        <end position="228"/>
    </location>
</feature>
<dbReference type="GO" id="GO:0016020">
    <property type="term" value="C:membrane"/>
    <property type="evidence" value="ECO:0007669"/>
    <property type="project" value="UniProtKB-SubCell"/>
</dbReference>
<dbReference type="EMBL" id="JPIU01000050">
    <property type="protein sequence ID" value="KIO42713.1"/>
    <property type="molecule type" value="Genomic_DNA"/>
</dbReference>
<evidence type="ECO:0000256" key="2">
    <source>
        <dbReference type="ARBA" id="ARBA00022692"/>
    </source>
</evidence>
<protein>
    <recommendedName>
        <fullName evidence="7">O-antigen ligase-related domain-containing protein</fullName>
    </recommendedName>
</protein>
<gene>
    <name evidence="8" type="ORF">BA92_14265</name>
</gene>
<comment type="caution">
    <text evidence="8">The sequence shown here is derived from an EMBL/GenBank/DDBJ whole genome shotgun (WGS) entry which is preliminary data.</text>
</comment>
<evidence type="ECO:0000256" key="4">
    <source>
        <dbReference type="ARBA" id="ARBA00023136"/>
    </source>
</evidence>
<comment type="subcellular location">
    <subcellularLocation>
        <location evidence="1">Membrane</location>
        <topology evidence="1">Multi-pass membrane protein</topology>
    </subcellularLocation>
</comment>
<dbReference type="SUPFAM" id="SSF48452">
    <property type="entry name" value="TPR-like"/>
    <property type="match status" value="1"/>
</dbReference>
<reference evidence="8 9" key="1">
    <citation type="submission" date="2014-07" db="EMBL/GenBank/DDBJ databases">
        <title>Porphyromonadaceae bacterium OUH 308042 = ATCC BAA-2681 = DSM 28342 draft genome.</title>
        <authorList>
            <person name="Sydenham T.V."/>
            <person name="Hasman H."/>
            <person name="Justensen U.S."/>
        </authorList>
    </citation>
    <scope>NUCLEOTIDE SEQUENCE [LARGE SCALE GENOMIC DNA]</scope>
    <source>
        <strain evidence="8 9">OUH 308042</strain>
    </source>
</reference>
<dbReference type="PROSITE" id="PS50005">
    <property type="entry name" value="TPR"/>
    <property type="match status" value="1"/>
</dbReference>
<dbReference type="InterPro" id="IPR051533">
    <property type="entry name" value="WaaL-like"/>
</dbReference>
<feature type="transmembrane region" description="Helical" evidence="6">
    <location>
        <begin position="41"/>
        <end position="59"/>
    </location>
</feature>
<proteinExistence type="predicted"/>
<keyword evidence="2 6" id="KW-0812">Transmembrane</keyword>
<sequence>MIKVIHKWSTYAIFMIFFLLTATVLIIDTKIIHGVSVAKQFWFFTFLPVTGIIACMLTLRKSFYFAWNHITNLNMIVMTVVITGIYLSTNTHEVMKTGTLLLVITSYFYFLAFFQLNKTTDITFHFTLIALAFIEVIWGYCQLYAYLPSQNSRFGLTGSFDNPGPYAAFLAIIMPFSLYWTIQLIQKLRAIVRQKGRKGKTEADNEIATIVLLLFLSGSTLIGTITILPATMARSAWLAGMASSCIVLFYLFKIKEKLQKLHKQHPKGYLIVFISFILMLSIACYGIYRLKKDSADGRLLVWKISLSSLKEHPLTGVGIGNFPAAYGEAQANYFMQGNSSPREKWLADIPEYGFNEFLQIAVEGGIIGIVLFLILLCSTLWYGLRNIRHNPHTVAPIAAFTAFGFVSFFSYPLSTLALAILFTLLLALCNTSQVQVSSRGKLHPVFIYLLFLGVNIGIIYPKYQTRQAYAQWAQAQKYYDMKIFATAAESYEALYPILKVYPDFLFEYGDALSKTGHWDKGNRILSEAARGMADPMIYNLIGKNYQAKKQFHRAEYYFLKAHYLVPNRLYPLFLLAHLYQEMELPEKAFQTAQQVINADVKINSTATKEIKFKMKQLAKNIQESSFLTGVSHQ</sequence>
<dbReference type="PANTHER" id="PTHR37422">
    <property type="entry name" value="TEICHURONIC ACID BIOSYNTHESIS PROTEIN TUAE"/>
    <property type="match status" value="1"/>
</dbReference>
<feature type="transmembrane region" description="Helical" evidence="6">
    <location>
        <begin position="394"/>
        <end position="425"/>
    </location>
</feature>
<evidence type="ECO:0000259" key="7">
    <source>
        <dbReference type="Pfam" id="PF04932"/>
    </source>
</evidence>
<accession>A0A0C3M8C8</accession>
<feature type="transmembrane region" description="Helical" evidence="6">
    <location>
        <begin position="12"/>
        <end position="35"/>
    </location>
</feature>
<feature type="transmembrane region" description="Helical" evidence="6">
    <location>
        <begin position="94"/>
        <end position="114"/>
    </location>
</feature>
<feature type="transmembrane region" description="Helical" evidence="6">
    <location>
        <begin position="71"/>
        <end position="88"/>
    </location>
</feature>
<dbReference type="InterPro" id="IPR007016">
    <property type="entry name" value="O-antigen_ligase-rel_domated"/>
</dbReference>
<evidence type="ECO:0000256" key="1">
    <source>
        <dbReference type="ARBA" id="ARBA00004141"/>
    </source>
</evidence>
<dbReference type="Pfam" id="PF04932">
    <property type="entry name" value="Wzy_C"/>
    <property type="match status" value="1"/>
</dbReference>
<dbReference type="InterPro" id="IPR011990">
    <property type="entry name" value="TPR-like_helical_dom_sf"/>
</dbReference>
<evidence type="ECO:0000256" key="5">
    <source>
        <dbReference type="PROSITE-ProRule" id="PRU00339"/>
    </source>
</evidence>
<organism evidence="8 9">
    <name type="scientific">Sanguibacteroides justesenii</name>
    <dbReference type="NCBI Taxonomy" id="1547597"/>
    <lineage>
        <taxon>Bacteria</taxon>
        <taxon>Pseudomonadati</taxon>
        <taxon>Bacteroidota</taxon>
        <taxon>Bacteroidia</taxon>
        <taxon>Bacteroidales</taxon>
        <taxon>Porphyromonadaceae</taxon>
        <taxon>Sanguibacteroides</taxon>
    </lineage>
</organism>
<evidence type="ECO:0000313" key="8">
    <source>
        <dbReference type="EMBL" id="KIO42713.1"/>
    </source>
</evidence>
<dbReference type="Gene3D" id="1.25.40.10">
    <property type="entry name" value="Tetratricopeptide repeat domain"/>
    <property type="match status" value="1"/>
</dbReference>
<keyword evidence="4 6" id="KW-0472">Membrane</keyword>
<feature type="repeat" description="TPR" evidence="5">
    <location>
        <begin position="535"/>
        <end position="568"/>
    </location>
</feature>
<evidence type="ECO:0000313" key="9">
    <source>
        <dbReference type="Proteomes" id="UP000031980"/>
    </source>
</evidence>
<keyword evidence="5" id="KW-0802">TPR repeat</keyword>
<dbReference type="RefSeq" id="WP_041505579.1">
    <property type="nucleotide sequence ID" value="NZ_JPIU01000050.1"/>
</dbReference>
<feature type="transmembrane region" description="Helical" evidence="6">
    <location>
        <begin position="445"/>
        <end position="463"/>
    </location>
</feature>
<dbReference type="AlphaFoldDB" id="A0A0C3M8C8"/>